<reference evidence="6" key="1">
    <citation type="submission" date="2014-05" db="EMBL/GenBank/DDBJ databases">
        <title>The transcriptome of the halophilic microalga Tetraselmis sp. GSL018 isolated from the Great Salt Lake, Utah.</title>
        <authorList>
            <person name="Jinkerson R.E."/>
            <person name="D'Adamo S."/>
            <person name="Posewitz M.C."/>
        </authorList>
    </citation>
    <scope>NUCLEOTIDE SEQUENCE</scope>
    <source>
        <strain evidence="6">GSL018</strain>
    </source>
</reference>
<dbReference type="Gene3D" id="1.10.8.60">
    <property type="match status" value="1"/>
</dbReference>
<dbReference type="GO" id="GO:0016887">
    <property type="term" value="F:ATP hydrolysis activity"/>
    <property type="evidence" value="ECO:0007669"/>
    <property type="project" value="InterPro"/>
</dbReference>
<dbReference type="GO" id="GO:0005524">
    <property type="term" value="F:ATP binding"/>
    <property type="evidence" value="ECO:0007669"/>
    <property type="project" value="UniProtKB-KW"/>
</dbReference>
<gene>
    <name evidence="8" type="ORF">TSPGSL018_19942</name>
    <name evidence="7" type="ORF">TSPGSL018_30930</name>
    <name evidence="6" type="ORF">TSPGSL018_31608</name>
</gene>
<dbReference type="PANTHER" id="PTHR23074:SF17">
    <property type="entry name" value="FIDGETIN-LIKE PROTEIN 1"/>
    <property type="match status" value="1"/>
</dbReference>
<dbReference type="SMART" id="SM00382">
    <property type="entry name" value="AAA"/>
    <property type="match status" value="1"/>
</dbReference>
<dbReference type="InterPro" id="IPR003959">
    <property type="entry name" value="ATPase_AAA_core"/>
</dbReference>
<evidence type="ECO:0000313" key="8">
    <source>
        <dbReference type="EMBL" id="JAC63718.1"/>
    </source>
</evidence>
<evidence type="ECO:0000256" key="3">
    <source>
        <dbReference type="ARBA" id="ARBA00022840"/>
    </source>
</evidence>
<dbReference type="EMBL" id="GBEZ01027699">
    <property type="protein sequence ID" value="JAC59642.1"/>
    <property type="molecule type" value="Transcribed_RNA"/>
</dbReference>
<dbReference type="InterPro" id="IPR041569">
    <property type="entry name" value="AAA_lid_3"/>
</dbReference>
<evidence type="ECO:0000259" key="5">
    <source>
        <dbReference type="SMART" id="SM00382"/>
    </source>
</evidence>
<evidence type="ECO:0000313" key="7">
    <source>
        <dbReference type="EMBL" id="JAC59642.1"/>
    </source>
</evidence>
<name>A0A061QLS8_9CHLO</name>
<dbReference type="PANTHER" id="PTHR23074">
    <property type="entry name" value="AAA DOMAIN-CONTAINING"/>
    <property type="match status" value="1"/>
</dbReference>
<dbReference type="Gene3D" id="3.40.50.300">
    <property type="entry name" value="P-loop containing nucleotide triphosphate hydrolases"/>
    <property type="match status" value="1"/>
</dbReference>
<evidence type="ECO:0000256" key="2">
    <source>
        <dbReference type="ARBA" id="ARBA00022741"/>
    </source>
</evidence>
<feature type="domain" description="AAA+ ATPase" evidence="5">
    <location>
        <begin position="42"/>
        <end position="180"/>
    </location>
</feature>
<evidence type="ECO:0000256" key="1">
    <source>
        <dbReference type="ARBA" id="ARBA00006914"/>
    </source>
</evidence>
<dbReference type="InterPro" id="IPR050304">
    <property type="entry name" value="MT-severing_AAA_ATPase"/>
</dbReference>
<dbReference type="Pfam" id="PF00004">
    <property type="entry name" value="AAA"/>
    <property type="match status" value="1"/>
</dbReference>
<comment type="similarity">
    <text evidence="1 4">Belongs to the AAA ATPase family.</text>
</comment>
<evidence type="ECO:0000256" key="4">
    <source>
        <dbReference type="RuleBase" id="RU003651"/>
    </source>
</evidence>
<dbReference type="EMBL" id="GBEZ01028045">
    <property type="protein sequence ID" value="JAC59341.1"/>
    <property type="molecule type" value="Transcribed_RNA"/>
</dbReference>
<dbReference type="FunFam" id="3.40.50.300:FF:000093">
    <property type="entry name" value="Fidgetin-like 1"/>
    <property type="match status" value="1"/>
</dbReference>
<keyword evidence="3 4" id="KW-0067">ATP-binding</keyword>
<accession>A0A061QLS8</accession>
<proteinExistence type="inferred from homology"/>
<dbReference type="PROSITE" id="PS00674">
    <property type="entry name" value="AAA"/>
    <property type="match status" value="1"/>
</dbReference>
<organism evidence="6">
    <name type="scientific">Tetraselmis sp. GSL018</name>
    <dbReference type="NCBI Taxonomy" id="582737"/>
    <lineage>
        <taxon>Eukaryota</taxon>
        <taxon>Viridiplantae</taxon>
        <taxon>Chlorophyta</taxon>
        <taxon>core chlorophytes</taxon>
        <taxon>Chlorodendrophyceae</taxon>
        <taxon>Chlorodendrales</taxon>
        <taxon>Chlorodendraceae</taxon>
        <taxon>Tetraselmis</taxon>
    </lineage>
</organism>
<dbReference type="AlphaFoldDB" id="A0A061QLS8"/>
<sequence length="307" mass="34054">MHSEGLLHWDDIAGQFHAKQLVQEMVVWPMMNPHIFKGARAPPKGLLLFGPPGTGKTLIGKAIASNINATFFNISASSLTSKWIGQGEKMVRTLFAVATCLQPAVIFIDEIDSLLSARKTEGEHESSRRLKTEMLVQMEGCDPSSNIRRVLLVGATNRPEELDEAARRRLPKQLYIPLPCSEARQQMILRVLGPEGSVTSNLSESDLSKIVEKTAGYSGSDMRNLIQEACQGPVRDALCSGVDRLSHLSESDLRPVNLGDFAVAARAQRRTVNDEEVKRYENYNAVYGAKHVSHNESQEDIMLEDNW</sequence>
<dbReference type="Pfam" id="PF17862">
    <property type="entry name" value="AAA_lid_3"/>
    <property type="match status" value="1"/>
</dbReference>
<dbReference type="EMBL" id="GBEZ01023151">
    <property type="protein sequence ID" value="JAC63718.1"/>
    <property type="molecule type" value="Transcribed_RNA"/>
</dbReference>
<dbReference type="InterPro" id="IPR003593">
    <property type="entry name" value="AAA+_ATPase"/>
</dbReference>
<evidence type="ECO:0000313" key="6">
    <source>
        <dbReference type="EMBL" id="JAC59341.1"/>
    </source>
</evidence>
<dbReference type="FunFam" id="1.10.8.60:FF:000022">
    <property type="entry name" value="Fidgetin like 1"/>
    <property type="match status" value="1"/>
</dbReference>
<dbReference type="InterPro" id="IPR003960">
    <property type="entry name" value="ATPase_AAA_CS"/>
</dbReference>
<dbReference type="SUPFAM" id="SSF52540">
    <property type="entry name" value="P-loop containing nucleoside triphosphate hydrolases"/>
    <property type="match status" value="1"/>
</dbReference>
<protein>
    <submittedName>
        <fullName evidence="6">Fidgetin-like protein 1-like</fullName>
    </submittedName>
</protein>
<dbReference type="InterPro" id="IPR027417">
    <property type="entry name" value="P-loop_NTPase"/>
</dbReference>
<keyword evidence="2 4" id="KW-0547">Nucleotide-binding</keyword>